<proteinExistence type="predicted"/>
<dbReference type="AlphaFoldDB" id="A0A835IFP8"/>
<sequence>MGFPVGYTELFLPKLLLHALSLLGYVRKLISWLFQALGLGDFLESDIAWSDSSSSFSSTTYGNNSHVSEFHSVSAVLIREFLPVVKYQDLDCCDTLIPDSCAVCLYEFEGKEEIRRTPFIPDDMQESFNERLWAASAVPDYYN</sequence>
<dbReference type="Proteomes" id="UP000631114">
    <property type="component" value="Unassembled WGS sequence"/>
</dbReference>
<name>A0A835IFP8_9MAGN</name>
<organism evidence="1 2">
    <name type="scientific">Coptis chinensis</name>
    <dbReference type="NCBI Taxonomy" id="261450"/>
    <lineage>
        <taxon>Eukaryota</taxon>
        <taxon>Viridiplantae</taxon>
        <taxon>Streptophyta</taxon>
        <taxon>Embryophyta</taxon>
        <taxon>Tracheophyta</taxon>
        <taxon>Spermatophyta</taxon>
        <taxon>Magnoliopsida</taxon>
        <taxon>Ranunculales</taxon>
        <taxon>Ranunculaceae</taxon>
        <taxon>Coptidoideae</taxon>
        <taxon>Coptis</taxon>
    </lineage>
</organism>
<dbReference type="EMBL" id="JADFTS010000003">
    <property type="protein sequence ID" value="KAF9615567.1"/>
    <property type="molecule type" value="Genomic_DNA"/>
</dbReference>
<gene>
    <name evidence="1" type="ORF">IFM89_024656</name>
</gene>
<evidence type="ECO:0000313" key="1">
    <source>
        <dbReference type="EMBL" id="KAF9615567.1"/>
    </source>
</evidence>
<reference evidence="1 2" key="1">
    <citation type="submission" date="2020-10" db="EMBL/GenBank/DDBJ databases">
        <title>The Coptis chinensis genome and diversification of protoberbering-type alkaloids.</title>
        <authorList>
            <person name="Wang B."/>
            <person name="Shu S."/>
            <person name="Song C."/>
            <person name="Liu Y."/>
        </authorList>
    </citation>
    <scope>NUCLEOTIDE SEQUENCE [LARGE SCALE GENOMIC DNA]</scope>
    <source>
        <strain evidence="1">HL-2020</strain>
        <tissue evidence="1">Leaf</tissue>
    </source>
</reference>
<comment type="caution">
    <text evidence="1">The sequence shown here is derived from an EMBL/GenBank/DDBJ whole genome shotgun (WGS) entry which is preliminary data.</text>
</comment>
<protein>
    <submittedName>
        <fullName evidence="1">Uncharacterized protein</fullName>
    </submittedName>
</protein>
<evidence type="ECO:0000313" key="2">
    <source>
        <dbReference type="Proteomes" id="UP000631114"/>
    </source>
</evidence>
<keyword evidence="2" id="KW-1185">Reference proteome</keyword>
<dbReference type="OrthoDB" id="8062037at2759"/>
<accession>A0A835IFP8</accession>